<keyword evidence="9" id="KW-1185">Reference proteome</keyword>
<evidence type="ECO:0000256" key="2">
    <source>
        <dbReference type="ARBA" id="ARBA00022722"/>
    </source>
</evidence>
<dbReference type="PANTHER" id="PTHR30636">
    <property type="entry name" value="UPF0701 PROTEIN YICC"/>
    <property type="match status" value="1"/>
</dbReference>
<dbReference type="Pfam" id="PF03755">
    <property type="entry name" value="YicC-like_N"/>
    <property type="match status" value="1"/>
</dbReference>
<comment type="similarity">
    <text evidence="5">Belongs to the YicC/YloC family.</text>
</comment>
<dbReference type="Pfam" id="PF08340">
    <property type="entry name" value="YicC-like_C"/>
    <property type="match status" value="1"/>
</dbReference>
<dbReference type="GO" id="GO:0004521">
    <property type="term" value="F:RNA endonuclease activity"/>
    <property type="evidence" value="ECO:0007669"/>
    <property type="project" value="InterPro"/>
</dbReference>
<dbReference type="Proteomes" id="UP000463883">
    <property type="component" value="Chromosome"/>
</dbReference>
<dbReference type="GO" id="GO:0016787">
    <property type="term" value="F:hydrolase activity"/>
    <property type="evidence" value="ECO:0007669"/>
    <property type="project" value="UniProtKB-KW"/>
</dbReference>
<accession>A0A6P1MNG6</accession>
<evidence type="ECO:0000256" key="5">
    <source>
        <dbReference type="ARBA" id="ARBA00035648"/>
    </source>
</evidence>
<evidence type="ECO:0000259" key="7">
    <source>
        <dbReference type="Pfam" id="PF08340"/>
    </source>
</evidence>
<dbReference type="AlphaFoldDB" id="A0A6P1MNG6"/>
<protein>
    <submittedName>
        <fullName evidence="8">YicC family protein</fullName>
    </submittedName>
</protein>
<keyword evidence="4" id="KW-0378">Hydrolase</keyword>
<keyword evidence="2" id="KW-0540">Nuclease</keyword>
<dbReference type="EMBL" id="CP047591">
    <property type="protein sequence ID" value="QHI73216.1"/>
    <property type="molecule type" value="Genomic_DNA"/>
</dbReference>
<evidence type="ECO:0000313" key="9">
    <source>
        <dbReference type="Proteomes" id="UP000463883"/>
    </source>
</evidence>
<gene>
    <name evidence="8" type="ORF">Ami3637_13270</name>
</gene>
<dbReference type="NCBIfam" id="TIGR00255">
    <property type="entry name" value="YicC/YloC family endoribonuclease"/>
    <property type="match status" value="1"/>
</dbReference>
<dbReference type="PANTHER" id="PTHR30636:SF3">
    <property type="entry name" value="UPF0701 PROTEIN YICC"/>
    <property type="match status" value="1"/>
</dbReference>
<organism evidence="8 9">
    <name type="scientific">Aminipila terrae</name>
    <dbReference type="NCBI Taxonomy" id="2697030"/>
    <lineage>
        <taxon>Bacteria</taxon>
        <taxon>Bacillati</taxon>
        <taxon>Bacillota</taxon>
        <taxon>Clostridia</taxon>
        <taxon>Peptostreptococcales</taxon>
        <taxon>Anaerovoracaceae</taxon>
        <taxon>Aminipila</taxon>
    </lineage>
</organism>
<name>A0A6P1MNG6_9FIRM</name>
<dbReference type="KEGG" id="amic:Ami3637_13270"/>
<evidence type="ECO:0000313" key="8">
    <source>
        <dbReference type="EMBL" id="QHI73216.1"/>
    </source>
</evidence>
<comment type="cofactor">
    <cofactor evidence="1">
        <name>a divalent metal cation</name>
        <dbReference type="ChEBI" id="CHEBI:60240"/>
    </cofactor>
</comment>
<keyword evidence="3" id="KW-0255">Endonuclease</keyword>
<dbReference type="InterPro" id="IPR013551">
    <property type="entry name" value="YicC-like_C"/>
</dbReference>
<evidence type="ECO:0000259" key="6">
    <source>
        <dbReference type="Pfam" id="PF03755"/>
    </source>
</evidence>
<evidence type="ECO:0000256" key="1">
    <source>
        <dbReference type="ARBA" id="ARBA00001968"/>
    </source>
</evidence>
<dbReference type="InterPro" id="IPR005229">
    <property type="entry name" value="YicC/YloC-like"/>
</dbReference>
<feature type="domain" description="Endoribonuclease YicC-like C-terminal" evidence="7">
    <location>
        <begin position="173"/>
        <end position="294"/>
    </location>
</feature>
<feature type="domain" description="Endoribonuclease YicC-like N-terminal" evidence="6">
    <location>
        <begin position="2"/>
        <end position="156"/>
    </location>
</feature>
<reference evidence="8 9" key="1">
    <citation type="submission" date="2020-01" db="EMBL/GenBank/DDBJ databases">
        <title>Genomic analysis of Aminipila sp. CBA3637.</title>
        <authorList>
            <person name="Kim Y.B."/>
            <person name="Roh S.W."/>
        </authorList>
    </citation>
    <scope>NUCLEOTIDE SEQUENCE [LARGE SCALE GENOMIC DNA]</scope>
    <source>
        <strain evidence="8 9">CBA3637</strain>
    </source>
</reference>
<sequence length="294" mass="33345">MIKSMTGFGRSEYSDGKRNIIVEIKSVNHRYGDINIKMPRRYSFAEDKVKNTVKDIARRGKIDVSIIVENVTEDDTTVKLNSMVARQYYDNLKALQSEFNLSGDITLQFLATLPDVMKSVPDVEDEEEICKSLLVPVKAAAQKLDEMRIVEGSKLAEDLIMRGGLIRDLVKSIEDRSPQVTVAYTEKLRERIKELIGNNVIIPEDRILVEAAIFADKCSITEELVRLDSHTIQLSSIITKSNQPDGKKLDFLVQEMNREANTIGSKANDIEITNLMLEIKSEIEKIREQVQNIE</sequence>
<dbReference type="RefSeq" id="WP_162362982.1">
    <property type="nucleotide sequence ID" value="NZ_CP047591.1"/>
</dbReference>
<evidence type="ECO:0000256" key="3">
    <source>
        <dbReference type="ARBA" id="ARBA00022759"/>
    </source>
</evidence>
<dbReference type="InterPro" id="IPR013527">
    <property type="entry name" value="YicC-like_N"/>
</dbReference>
<proteinExistence type="inferred from homology"/>
<evidence type="ECO:0000256" key="4">
    <source>
        <dbReference type="ARBA" id="ARBA00022801"/>
    </source>
</evidence>